<accession>A0A0A8YXM0</accession>
<dbReference type="EMBL" id="GBRH01266564">
    <property type="protein sequence ID" value="JAD31331.1"/>
    <property type="molecule type" value="Transcribed_RNA"/>
</dbReference>
<proteinExistence type="predicted"/>
<sequence length="17" mass="1996">MILDTLETLDHHENSID</sequence>
<protein>
    <submittedName>
        <fullName evidence="1">Uncharacterized protein</fullName>
    </submittedName>
</protein>
<reference evidence="1" key="2">
    <citation type="journal article" date="2015" name="Data Brief">
        <title>Shoot transcriptome of the giant reed, Arundo donax.</title>
        <authorList>
            <person name="Barrero R.A."/>
            <person name="Guerrero F.D."/>
            <person name="Moolhuijzen P."/>
            <person name="Goolsby J.A."/>
            <person name="Tidwell J."/>
            <person name="Bellgard S.E."/>
            <person name="Bellgard M.I."/>
        </authorList>
    </citation>
    <scope>NUCLEOTIDE SEQUENCE</scope>
    <source>
        <tissue evidence="1">Shoot tissue taken approximately 20 cm above the soil surface</tissue>
    </source>
</reference>
<reference evidence="1" key="1">
    <citation type="submission" date="2014-09" db="EMBL/GenBank/DDBJ databases">
        <authorList>
            <person name="Magalhaes I.L.F."/>
            <person name="Oliveira U."/>
            <person name="Santos F.R."/>
            <person name="Vidigal T.H.D.A."/>
            <person name="Brescovit A.D."/>
            <person name="Santos A.J."/>
        </authorList>
    </citation>
    <scope>NUCLEOTIDE SEQUENCE</scope>
    <source>
        <tissue evidence="1">Shoot tissue taken approximately 20 cm above the soil surface</tissue>
    </source>
</reference>
<organism evidence="1">
    <name type="scientific">Arundo donax</name>
    <name type="common">Giant reed</name>
    <name type="synonym">Donax arundinaceus</name>
    <dbReference type="NCBI Taxonomy" id="35708"/>
    <lineage>
        <taxon>Eukaryota</taxon>
        <taxon>Viridiplantae</taxon>
        <taxon>Streptophyta</taxon>
        <taxon>Embryophyta</taxon>
        <taxon>Tracheophyta</taxon>
        <taxon>Spermatophyta</taxon>
        <taxon>Magnoliopsida</taxon>
        <taxon>Liliopsida</taxon>
        <taxon>Poales</taxon>
        <taxon>Poaceae</taxon>
        <taxon>PACMAD clade</taxon>
        <taxon>Arundinoideae</taxon>
        <taxon>Arundineae</taxon>
        <taxon>Arundo</taxon>
    </lineage>
</organism>
<dbReference type="AlphaFoldDB" id="A0A0A8YXM0"/>
<evidence type="ECO:0000313" key="1">
    <source>
        <dbReference type="EMBL" id="JAD31331.1"/>
    </source>
</evidence>
<name>A0A0A8YXM0_ARUDO</name>